<evidence type="ECO:0008006" key="3">
    <source>
        <dbReference type="Google" id="ProtNLM"/>
    </source>
</evidence>
<evidence type="ECO:0000313" key="2">
    <source>
        <dbReference type="Proteomes" id="UP000007735"/>
    </source>
</evidence>
<dbReference type="SUPFAM" id="SSF53335">
    <property type="entry name" value="S-adenosyl-L-methionine-dependent methyltransferases"/>
    <property type="match status" value="1"/>
</dbReference>
<gene>
    <name evidence="1" type="ordered locus">SFHH103_03019</name>
</gene>
<dbReference type="eggNOG" id="COG2227">
    <property type="taxonomic scope" value="Bacteria"/>
</dbReference>
<dbReference type="Gene3D" id="3.40.50.150">
    <property type="entry name" value="Vaccinia Virus protein VP39"/>
    <property type="match status" value="1"/>
</dbReference>
<name>G9A1D1_SINF1</name>
<dbReference type="HOGENOM" id="CLU_064473_0_0_5"/>
<accession>G9A1D1</accession>
<organism evidence="1 2">
    <name type="scientific">Sinorhizobium fredii (strain HH103)</name>
    <dbReference type="NCBI Taxonomy" id="1117943"/>
    <lineage>
        <taxon>Bacteria</taxon>
        <taxon>Pseudomonadati</taxon>
        <taxon>Pseudomonadota</taxon>
        <taxon>Alphaproteobacteria</taxon>
        <taxon>Hyphomicrobiales</taxon>
        <taxon>Rhizobiaceae</taxon>
        <taxon>Sinorhizobium/Ensifer group</taxon>
        <taxon>Sinorhizobium</taxon>
    </lineage>
</organism>
<dbReference type="PATRIC" id="fig|380.5.peg.3206"/>
<protein>
    <recommendedName>
        <fullName evidence="3">Methyltransferase</fullName>
    </recommendedName>
</protein>
<evidence type="ECO:0000313" key="1">
    <source>
        <dbReference type="EMBL" id="CCE97511.1"/>
    </source>
</evidence>
<sequence>MFEIGFGALGVLAHTVNNLLTDESRVTQIQIALDGESLITPTSITTELSTAKTDRHEEQLATGEAEVALALMIAQQQIEQRRDAPVIIHQLIGALHEVRRKFDQSVWQELIPLVQNHPVSNYFHEDPFTRWSFRKPRGYSGDAQLIDFIYGHPSVSDEIAKASPLGRTLYDYTKDAPSSVAVRERRDLLTRHVDAIATERGPETEILTIAAGHLREADRSVALRERRIKRWVALDQDPLSVGSMVRDFRGTCVEAIDGSVRGLLTRSQELGQFDFIYAAGLYDYLADKVAVKLTQRCLEMLKPNGVFLFANFARDISDDGYMETLMNWALLLRSEADMWGIINASVDRNAVNARLEFGANRNIVYGILQKRS</sequence>
<dbReference type="Proteomes" id="UP000007735">
    <property type="component" value="Chromosome"/>
</dbReference>
<dbReference type="AlphaFoldDB" id="G9A1D1"/>
<dbReference type="STRING" id="1117943.SFHH103_03019"/>
<dbReference type="EMBL" id="HE616890">
    <property type="protein sequence ID" value="CCE97511.1"/>
    <property type="molecule type" value="Genomic_DNA"/>
</dbReference>
<reference evidence="1 2" key="1">
    <citation type="journal article" date="2012" name="J. Bacteriol.">
        <title>Genome sequence of the soybean symbiont Sinorhizobium fredii HH103.</title>
        <authorList>
            <person name="Weidner S."/>
            <person name="Becker A."/>
            <person name="Bonilla I."/>
            <person name="Jaenicke S."/>
            <person name="Lloret J."/>
            <person name="Margaret I."/>
            <person name="Puhler A."/>
            <person name="Ruiz-Sainz J.E."/>
            <person name="Schneiker-Bekel S."/>
            <person name="Szczepanowski R."/>
            <person name="Vinardell J.M."/>
            <person name="Zehner S."/>
            <person name="Gottfert M."/>
        </authorList>
    </citation>
    <scope>NUCLEOTIDE SEQUENCE [LARGE SCALE GENOMIC DNA]</scope>
    <source>
        <strain evidence="1 2">HH103</strain>
    </source>
</reference>
<proteinExistence type="predicted"/>
<dbReference type="KEGG" id="sfh:SFHH103_03019"/>
<dbReference type="InterPro" id="IPR029063">
    <property type="entry name" value="SAM-dependent_MTases_sf"/>
</dbReference>